<reference evidence="1 2" key="1">
    <citation type="submission" date="2019-04" db="EMBL/GenBank/DDBJ databases">
        <title>Geobacter oryzae sp. nov., ferric-reducing bacteria isolated from paddy soil.</title>
        <authorList>
            <person name="Xu Z."/>
            <person name="Masuda Y."/>
            <person name="Itoh H."/>
            <person name="Senoo K."/>
        </authorList>
    </citation>
    <scope>NUCLEOTIDE SEQUENCE [LARGE SCALE GENOMIC DNA]</scope>
    <source>
        <strain evidence="1 2">Red111</strain>
    </source>
</reference>
<dbReference type="AlphaFoldDB" id="A0A4V6R3L5"/>
<sequence>MERRTLTAGDMVDSQCTRCKALLNHTIVAMVGGQVVRVKCNTCGSEHNHRPAKEPKAAAVKGVKAEKVAKTPRTRAAKAPAVSDEAIWEAMIEPLDPDLAVTYSMDGKFKPNTLIAHPVFGTGVVAACQSGKVEVVFKSGRKLLRSAC</sequence>
<comment type="caution">
    <text evidence="1">The sequence shown here is derived from an EMBL/GenBank/DDBJ whole genome shotgun (WGS) entry which is preliminary data.</text>
</comment>
<evidence type="ECO:0000313" key="2">
    <source>
        <dbReference type="Proteomes" id="UP000306416"/>
    </source>
</evidence>
<gene>
    <name evidence="1" type="ORF">E4633_13700</name>
</gene>
<dbReference type="EMBL" id="SRSC01000003">
    <property type="protein sequence ID" value="TGU71382.1"/>
    <property type="molecule type" value="Genomic_DNA"/>
</dbReference>
<proteinExistence type="predicted"/>
<keyword evidence="2" id="KW-1185">Reference proteome</keyword>
<dbReference type="Proteomes" id="UP000306416">
    <property type="component" value="Unassembled WGS sequence"/>
</dbReference>
<evidence type="ECO:0000313" key="1">
    <source>
        <dbReference type="EMBL" id="TGU71382.1"/>
    </source>
</evidence>
<dbReference type="RefSeq" id="WP_135870929.1">
    <property type="nucleotide sequence ID" value="NZ_SRSC01000003.1"/>
</dbReference>
<organism evidence="1 2">
    <name type="scientific">Geomonas terrae</name>
    <dbReference type="NCBI Taxonomy" id="2562681"/>
    <lineage>
        <taxon>Bacteria</taxon>
        <taxon>Pseudomonadati</taxon>
        <taxon>Thermodesulfobacteriota</taxon>
        <taxon>Desulfuromonadia</taxon>
        <taxon>Geobacterales</taxon>
        <taxon>Geobacteraceae</taxon>
        <taxon>Geomonas</taxon>
    </lineage>
</organism>
<accession>A0A4V6R3L5</accession>
<protein>
    <submittedName>
        <fullName evidence="1">Uncharacterized protein</fullName>
    </submittedName>
</protein>
<name>A0A4V6R3L5_9BACT</name>